<feature type="transmembrane region" description="Helical" evidence="6">
    <location>
        <begin position="133"/>
        <end position="150"/>
    </location>
</feature>
<dbReference type="Proteomes" id="UP000253934">
    <property type="component" value="Unassembled WGS sequence"/>
</dbReference>
<evidence type="ECO:0000256" key="6">
    <source>
        <dbReference type="SAM" id="Phobius"/>
    </source>
</evidence>
<feature type="domain" description="EamA" evidence="7">
    <location>
        <begin position="171"/>
        <end position="306"/>
    </location>
</feature>
<feature type="transmembrane region" description="Helical" evidence="6">
    <location>
        <begin position="170"/>
        <end position="190"/>
    </location>
</feature>
<dbReference type="SUPFAM" id="SSF103481">
    <property type="entry name" value="Multidrug resistance efflux transporter EmrE"/>
    <property type="match status" value="2"/>
</dbReference>
<feature type="transmembrane region" description="Helical" evidence="6">
    <location>
        <begin position="233"/>
        <end position="254"/>
    </location>
</feature>
<proteinExistence type="predicted"/>
<evidence type="ECO:0000256" key="1">
    <source>
        <dbReference type="ARBA" id="ARBA00004651"/>
    </source>
</evidence>
<protein>
    <submittedName>
        <fullName evidence="8">DMT family transporter</fullName>
    </submittedName>
</protein>
<feature type="transmembrane region" description="Helical" evidence="6">
    <location>
        <begin position="291"/>
        <end position="310"/>
    </location>
</feature>
<feature type="transmembrane region" description="Helical" evidence="6">
    <location>
        <begin position="79"/>
        <end position="98"/>
    </location>
</feature>
<comment type="caution">
    <text evidence="8">The sequence shown here is derived from an EMBL/GenBank/DDBJ whole genome shotgun (WGS) entry which is preliminary data.</text>
</comment>
<keyword evidence="5 6" id="KW-0472">Membrane</keyword>
<dbReference type="GO" id="GO:0005886">
    <property type="term" value="C:plasma membrane"/>
    <property type="evidence" value="ECO:0007669"/>
    <property type="project" value="UniProtKB-SubCell"/>
</dbReference>
<dbReference type="EMBL" id="QOVW01000073">
    <property type="protein sequence ID" value="RDB35840.1"/>
    <property type="molecule type" value="Genomic_DNA"/>
</dbReference>
<reference evidence="8" key="1">
    <citation type="submission" date="2018-04" db="EMBL/GenBank/DDBJ databases">
        <title>Draft genome sequence of the Candidatus Spirobacillus cienkowskii, a pathogen of freshwater Daphnia species, reconstructed from hemolymph metagenomic reads.</title>
        <authorList>
            <person name="Bresciani L."/>
            <person name="Lemos L.N."/>
            <person name="Wale N."/>
            <person name="Lin J.Y."/>
            <person name="Fernandes G.R."/>
            <person name="Duffy M.A."/>
            <person name="Rodrigues J.M."/>
        </authorList>
    </citation>
    <scope>NUCLEOTIDE SEQUENCE [LARGE SCALE GENOMIC DNA]</scope>
    <source>
        <strain evidence="8">Binning01</strain>
    </source>
</reference>
<sequence length="322" mass="35897">MHLSKSYLIGVFEMLLANLFVGINVVLNKFIVGKVPILVLLEIRYLFGILILFFVTYIVKRNFAFYLTKERFSKKDWIVYLLMALSGGVIFNLIYILGLDNTTATSVGIIGSSLPTLIAIFSFFILKYPLKRVHLASIVLVFIGVMFLNINKIHVNGELSLHVLGSSSMVIGNIIVFIAMIPEALFTVFAKMINIKVCPLVSGLLINLFNAIVCLPFFIYYCCNGFNIFTLEANIWVFSFLIGLFSGALFYVFYNKGIAKIDTSTAALLTGVVPISAAIFAILLLNEPFGLNTFLGIFCVLISIIIGVKYSETSKVLFHRVR</sequence>
<dbReference type="InterPro" id="IPR000620">
    <property type="entry name" value="EamA_dom"/>
</dbReference>
<dbReference type="Pfam" id="PF00892">
    <property type="entry name" value="EamA"/>
    <property type="match status" value="2"/>
</dbReference>
<evidence type="ECO:0000256" key="4">
    <source>
        <dbReference type="ARBA" id="ARBA00022989"/>
    </source>
</evidence>
<keyword evidence="2" id="KW-1003">Cell membrane</keyword>
<evidence type="ECO:0000256" key="3">
    <source>
        <dbReference type="ARBA" id="ARBA00022692"/>
    </source>
</evidence>
<evidence type="ECO:0000313" key="9">
    <source>
        <dbReference type="Proteomes" id="UP000253934"/>
    </source>
</evidence>
<dbReference type="PANTHER" id="PTHR32322">
    <property type="entry name" value="INNER MEMBRANE TRANSPORTER"/>
    <property type="match status" value="1"/>
</dbReference>
<feature type="transmembrane region" description="Helical" evidence="6">
    <location>
        <begin position="37"/>
        <end position="59"/>
    </location>
</feature>
<name>A0A369KR27_9BACT</name>
<evidence type="ECO:0000259" key="7">
    <source>
        <dbReference type="Pfam" id="PF00892"/>
    </source>
</evidence>
<feature type="domain" description="EamA" evidence="7">
    <location>
        <begin position="9"/>
        <end position="149"/>
    </location>
</feature>
<evidence type="ECO:0000256" key="5">
    <source>
        <dbReference type="ARBA" id="ARBA00023136"/>
    </source>
</evidence>
<feature type="transmembrane region" description="Helical" evidence="6">
    <location>
        <begin position="7"/>
        <end position="31"/>
    </location>
</feature>
<comment type="subcellular location">
    <subcellularLocation>
        <location evidence="1">Cell membrane</location>
        <topology evidence="1">Multi-pass membrane protein</topology>
    </subcellularLocation>
</comment>
<feature type="transmembrane region" description="Helical" evidence="6">
    <location>
        <begin position="104"/>
        <end position="126"/>
    </location>
</feature>
<accession>A0A369KR27</accession>
<feature type="transmembrane region" description="Helical" evidence="6">
    <location>
        <begin position="266"/>
        <end position="285"/>
    </location>
</feature>
<dbReference type="AlphaFoldDB" id="A0A369KR27"/>
<dbReference type="InterPro" id="IPR037185">
    <property type="entry name" value="EmrE-like"/>
</dbReference>
<feature type="transmembrane region" description="Helical" evidence="6">
    <location>
        <begin position="197"/>
        <end position="221"/>
    </location>
</feature>
<organism evidence="8 9">
    <name type="scientific">Spirobacillus cienkowskii</name>
    <dbReference type="NCBI Taxonomy" id="495820"/>
    <lineage>
        <taxon>Bacteria</taxon>
        <taxon>Pseudomonadati</taxon>
        <taxon>Bdellovibrionota</taxon>
        <taxon>Oligoflexia</taxon>
        <taxon>Silvanigrellales</taxon>
        <taxon>Spirobacillus</taxon>
    </lineage>
</organism>
<dbReference type="PANTHER" id="PTHR32322:SF18">
    <property type="entry name" value="S-ADENOSYLMETHIONINE_S-ADENOSYLHOMOCYSTEINE TRANSPORTER"/>
    <property type="match status" value="1"/>
</dbReference>
<keyword evidence="3 6" id="KW-0812">Transmembrane</keyword>
<evidence type="ECO:0000256" key="2">
    <source>
        <dbReference type="ARBA" id="ARBA00022475"/>
    </source>
</evidence>
<dbReference type="InterPro" id="IPR050638">
    <property type="entry name" value="AA-Vitamin_Transporters"/>
</dbReference>
<keyword evidence="9" id="KW-1185">Reference proteome</keyword>
<keyword evidence="4 6" id="KW-1133">Transmembrane helix</keyword>
<evidence type="ECO:0000313" key="8">
    <source>
        <dbReference type="EMBL" id="RDB35840.1"/>
    </source>
</evidence>
<gene>
    <name evidence="8" type="ORF">DCC88_08030</name>
</gene>